<dbReference type="EMBL" id="BAABJO010000007">
    <property type="protein sequence ID" value="GAA5118914.1"/>
    <property type="molecule type" value="Genomic_DNA"/>
</dbReference>
<evidence type="ECO:0000313" key="3">
    <source>
        <dbReference type="Proteomes" id="UP001500804"/>
    </source>
</evidence>
<dbReference type="Proteomes" id="UP001500804">
    <property type="component" value="Unassembled WGS sequence"/>
</dbReference>
<dbReference type="PANTHER" id="PTHR45128">
    <property type="entry name" value="METHYLTRANSFERASE TYPE 11"/>
    <property type="match status" value="1"/>
</dbReference>
<organism evidence="2 3">
    <name type="scientific">Pseudonocardia adelaidensis</name>
    <dbReference type="NCBI Taxonomy" id="648754"/>
    <lineage>
        <taxon>Bacteria</taxon>
        <taxon>Bacillati</taxon>
        <taxon>Actinomycetota</taxon>
        <taxon>Actinomycetes</taxon>
        <taxon>Pseudonocardiales</taxon>
        <taxon>Pseudonocardiaceae</taxon>
        <taxon>Pseudonocardia</taxon>
    </lineage>
</organism>
<evidence type="ECO:0000259" key="1">
    <source>
        <dbReference type="Pfam" id="PF08241"/>
    </source>
</evidence>
<accession>A0ABP9NGW8</accession>
<evidence type="ECO:0000313" key="2">
    <source>
        <dbReference type="EMBL" id="GAA5118914.1"/>
    </source>
</evidence>
<comment type="caution">
    <text evidence="2">The sequence shown here is derived from an EMBL/GenBank/DDBJ whole genome shotgun (WGS) entry which is preliminary data.</text>
</comment>
<keyword evidence="3" id="KW-1185">Reference proteome</keyword>
<dbReference type="Pfam" id="PF08241">
    <property type="entry name" value="Methyltransf_11"/>
    <property type="match status" value="1"/>
</dbReference>
<proteinExistence type="predicted"/>
<dbReference type="InterPro" id="IPR053173">
    <property type="entry name" value="SAM-binding_MTase"/>
</dbReference>
<feature type="domain" description="Methyltransferase type 11" evidence="1">
    <location>
        <begin position="2"/>
        <end position="77"/>
    </location>
</feature>
<dbReference type="InterPro" id="IPR029063">
    <property type="entry name" value="SAM-dependent_MTases_sf"/>
</dbReference>
<dbReference type="InterPro" id="IPR013216">
    <property type="entry name" value="Methyltransf_11"/>
</dbReference>
<reference evidence="3" key="1">
    <citation type="journal article" date="2019" name="Int. J. Syst. Evol. Microbiol.">
        <title>The Global Catalogue of Microorganisms (GCM) 10K type strain sequencing project: providing services to taxonomists for standard genome sequencing and annotation.</title>
        <authorList>
            <consortium name="The Broad Institute Genomics Platform"/>
            <consortium name="The Broad Institute Genome Sequencing Center for Infectious Disease"/>
            <person name="Wu L."/>
            <person name="Ma J."/>
        </authorList>
    </citation>
    <scope>NUCLEOTIDE SEQUENCE [LARGE SCALE GENOMIC DNA]</scope>
    <source>
        <strain evidence="3">JCM 18302</strain>
    </source>
</reference>
<dbReference type="Gene3D" id="3.40.50.150">
    <property type="entry name" value="Vaccinia Virus protein VP39"/>
    <property type="match status" value="1"/>
</dbReference>
<sequence length="157" mass="16605">MTGYDPDAPSTAAATEHAAAAGLSGRVEFTTADAVTAVPGTTFDAVFAFECLHDLPHPVEFLASARRALRPGGVVVVMDEAAEDEFAAPAGDVERLLYGFSTLVCLPDSMSHQPSAATGTVIRPSAVRDYASRAGLTDVDVLPIENFGFWRFYRLAP</sequence>
<name>A0ABP9NGW8_9PSEU</name>
<gene>
    <name evidence="2" type="ORF">GCM10023320_23770</name>
</gene>
<dbReference type="PANTHER" id="PTHR45128:SF2">
    <property type="entry name" value="METHYLTRANSFERASE DOMAIN-CONTAINING PROTEIN"/>
    <property type="match status" value="1"/>
</dbReference>
<dbReference type="SUPFAM" id="SSF53335">
    <property type="entry name" value="S-adenosyl-L-methionine-dependent methyltransferases"/>
    <property type="match status" value="1"/>
</dbReference>
<protein>
    <recommendedName>
        <fullName evidence="1">Methyltransferase type 11 domain-containing protein</fullName>
    </recommendedName>
</protein>
<dbReference type="CDD" id="cd02440">
    <property type="entry name" value="AdoMet_MTases"/>
    <property type="match status" value="1"/>
</dbReference>